<dbReference type="Gene3D" id="3.40.50.720">
    <property type="entry name" value="NAD(P)-binding Rossmann-like Domain"/>
    <property type="match status" value="1"/>
</dbReference>
<dbReference type="InterPro" id="IPR013549">
    <property type="entry name" value="DUF1731"/>
</dbReference>
<dbReference type="CDD" id="cd05242">
    <property type="entry name" value="SDR_a8"/>
    <property type="match status" value="1"/>
</dbReference>
<dbReference type="Proteomes" id="UP001165287">
    <property type="component" value="Unassembled WGS sequence"/>
</dbReference>
<organism evidence="4 5">
    <name type="scientific">Metabacillus rhizolycopersici</name>
    <dbReference type="NCBI Taxonomy" id="2875709"/>
    <lineage>
        <taxon>Bacteria</taxon>
        <taxon>Bacillati</taxon>
        <taxon>Bacillota</taxon>
        <taxon>Bacilli</taxon>
        <taxon>Bacillales</taxon>
        <taxon>Bacillaceae</taxon>
        <taxon>Metabacillus</taxon>
    </lineage>
</organism>
<proteinExistence type="inferred from homology"/>
<evidence type="ECO:0000259" key="3">
    <source>
        <dbReference type="Pfam" id="PF08338"/>
    </source>
</evidence>
<evidence type="ECO:0000256" key="1">
    <source>
        <dbReference type="ARBA" id="ARBA00009353"/>
    </source>
</evidence>
<gene>
    <name evidence="4" type="ORF">K9V48_13400</name>
</gene>
<dbReference type="RefSeq" id="WP_224139485.1">
    <property type="nucleotide sequence ID" value="NZ_JAIQUM010000028.1"/>
</dbReference>
<evidence type="ECO:0000259" key="2">
    <source>
        <dbReference type="Pfam" id="PF01370"/>
    </source>
</evidence>
<dbReference type="PANTHER" id="PTHR11092:SF0">
    <property type="entry name" value="EPIMERASE FAMILY PROTEIN SDR39U1"/>
    <property type="match status" value="1"/>
</dbReference>
<accession>A0ABS7USM2</accession>
<keyword evidence="5" id="KW-1185">Reference proteome</keyword>
<dbReference type="Pfam" id="PF01370">
    <property type="entry name" value="Epimerase"/>
    <property type="match status" value="1"/>
</dbReference>
<evidence type="ECO:0000313" key="5">
    <source>
        <dbReference type="Proteomes" id="UP001165287"/>
    </source>
</evidence>
<dbReference type="Pfam" id="PF08338">
    <property type="entry name" value="DUF1731"/>
    <property type="match status" value="1"/>
</dbReference>
<protein>
    <submittedName>
        <fullName evidence="4">TIGR01777 family oxidoreductase</fullName>
    </submittedName>
</protein>
<dbReference type="PANTHER" id="PTHR11092">
    <property type="entry name" value="SUGAR NUCLEOTIDE EPIMERASE RELATED"/>
    <property type="match status" value="1"/>
</dbReference>
<dbReference type="SUPFAM" id="SSF51735">
    <property type="entry name" value="NAD(P)-binding Rossmann-fold domains"/>
    <property type="match status" value="1"/>
</dbReference>
<dbReference type="InterPro" id="IPR010099">
    <property type="entry name" value="SDR39U1"/>
</dbReference>
<evidence type="ECO:0000313" key="4">
    <source>
        <dbReference type="EMBL" id="MBZ5751219.1"/>
    </source>
</evidence>
<comment type="caution">
    <text evidence="4">The sequence shown here is derived from an EMBL/GenBank/DDBJ whole genome shotgun (WGS) entry which is preliminary data.</text>
</comment>
<dbReference type="EMBL" id="JAIQUM010000028">
    <property type="protein sequence ID" value="MBZ5751219.1"/>
    <property type="molecule type" value="Genomic_DNA"/>
</dbReference>
<sequence>MKVAIAGGSGFIGKHLTRYFLNKGHDVFILTRSEKTSSEKRLHYVKWLSDSATPLASLEGIDAVINLAGKSINSLWTEKTKMDIFSSRISSTKAIYSIIDGLQKKPSVFINASAVGFYGTSIDQTFTEDSIEAGKDFLAKTVDAWEKEAAKIGELHVRTVIIRIGIVFGHEGALPSLALPYKLFAGGKLGTGQQWVSWIHVKDLIALIDHTIHTSEISGPINATAPSPVKMNQLGKTIGKIIHRPHWLPAPSFALKTLLGEMSIMVLEGQKVIPMKALQHHFHFVYPTLDEALSDILKKQMKSS</sequence>
<dbReference type="NCBIfam" id="TIGR01777">
    <property type="entry name" value="yfcH"/>
    <property type="match status" value="1"/>
</dbReference>
<feature type="domain" description="DUF1731" evidence="3">
    <location>
        <begin position="250"/>
        <end position="296"/>
    </location>
</feature>
<reference evidence="4" key="1">
    <citation type="submission" date="2024-05" db="EMBL/GenBank/DDBJ databases">
        <title>Metabacillus sp. nov., isolated from the rhizosphere soil of tomato plants.</title>
        <authorList>
            <person name="Ma R."/>
        </authorList>
    </citation>
    <scope>NUCLEOTIDE SEQUENCE</scope>
    <source>
        <strain evidence="4">DBTR6</strain>
    </source>
</reference>
<name>A0ABS7USM2_9BACI</name>
<dbReference type="InterPro" id="IPR036291">
    <property type="entry name" value="NAD(P)-bd_dom_sf"/>
</dbReference>
<comment type="similarity">
    <text evidence="1">Belongs to the NAD(P)-dependent epimerase/dehydratase family. SDR39U1 subfamily.</text>
</comment>
<dbReference type="InterPro" id="IPR001509">
    <property type="entry name" value="Epimerase_deHydtase"/>
</dbReference>
<feature type="domain" description="NAD-dependent epimerase/dehydratase" evidence="2">
    <location>
        <begin position="4"/>
        <end position="214"/>
    </location>
</feature>